<feature type="transmembrane region" description="Helical" evidence="1">
    <location>
        <begin position="119"/>
        <end position="142"/>
    </location>
</feature>
<keyword evidence="1" id="KW-1133">Transmembrane helix</keyword>
<evidence type="ECO:0000256" key="1">
    <source>
        <dbReference type="SAM" id="Phobius"/>
    </source>
</evidence>
<dbReference type="AlphaFoldDB" id="A0A2P6MV44"/>
<sequence length="203" mass="23089">MVRSVRLPWSLVPCWSGWSFFGGPFSLAWQYLVDRLVRAGPDWFVLEGSSDPFSARKGPFLTVECPLRPTEVVKDPSGLEYVQLDKTKDRSVDGFVLRRVRVPRWVLFSFVDRALSPRFLGPLFLGTIWAMSVLFCSGLLPVRNVRSSSDSFVGLDSSFDVFHKGDISVVILSKEQAERPDRRLLRLTCTTQDEGMNQYNKYG</sequence>
<comment type="caution">
    <text evidence="2">The sequence shown here is derived from an EMBL/GenBank/DDBJ whole genome shotgun (WGS) entry which is preliminary data.</text>
</comment>
<reference evidence="2 3" key="1">
    <citation type="journal article" date="2018" name="Genome Biol. Evol.">
        <title>Multiple Roots of Fruiting Body Formation in Amoebozoa.</title>
        <authorList>
            <person name="Hillmann F."/>
            <person name="Forbes G."/>
            <person name="Novohradska S."/>
            <person name="Ferling I."/>
            <person name="Riege K."/>
            <person name="Groth M."/>
            <person name="Westermann M."/>
            <person name="Marz M."/>
            <person name="Spaller T."/>
            <person name="Winckler T."/>
            <person name="Schaap P."/>
            <person name="Glockner G."/>
        </authorList>
    </citation>
    <scope>NUCLEOTIDE SEQUENCE [LARGE SCALE GENOMIC DNA]</scope>
    <source>
        <strain evidence="2 3">Jena</strain>
    </source>
</reference>
<organism evidence="2 3">
    <name type="scientific">Planoprotostelium fungivorum</name>
    <dbReference type="NCBI Taxonomy" id="1890364"/>
    <lineage>
        <taxon>Eukaryota</taxon>
        <taxon>Amoebozoa</taxon>
        <taxon>Evosea</taxon>
        <taxon>Variosea</taxon>
        <taxon>Cavosteliida</taxon>
        <taxon>Cavosteliaceae</taxon>
        <taxon>Planoprotostelium</taxon>
    </lineage>
</organism>
<gene>
    <name evidence="2" type="ORF">PROFUN_15594</name>
</gene>
<dbReference type="InParanoid" id="A0A2P6MV44"/>
<feature type="non-terminal residue" evidence="2">
    <location>
        <position position="203"/>
    </location>
</feature>
<keyword evidence="3" id="KW-1185">Reference proteome</keyword>
<dbReference type="EMBL" id="MDYQ01000374">
    <property type="protein sequence ID" value="PRP75588.1"/>
    <property type="molecule type" value="Genomic_DNA"/>
</dbReference>
<protein>
    <submittedName>
        <fullName evidence="2">Uncharacterized protein</fullName>
    </submittedName>
</protein>
<evidence type="ECO:0000313" key="2">
    <source>
        <dbReference type="EMBL" id="PRP75588.1"/>
    </source>
</evidence>
<evidence type="ECO:0000313" key="3">
    <source>
        <dbReference type="Proteomes" id="UP000241769"/>
    </source>
</evidence>
<name>A0A2P6MV44_9EUKA</name>
<dbReference type="Proteomes" id="UP000241769">
    <property type="component" value="Unassembled WGS sequence"/>
</dbReference>
<keyword evidence="1" id="KW-0812">Transmembrane</keyword>
<feature type="transmembrane region" description="Helical" evidence="1">
    <location>
        <begin position="12"/>
        <end position="32"/>
    </location>
</feature>
<keyword evidence="1" id="KW-0472">Membrane</keyword>
<accession>A0A2P6MV44</accession>
<proteinExistence type="predicted"/>